<name>A0AA35YB32_LACSI</name>
<evidence type="ECO:0000256" key="3">
    <source>
        <dbReference type="ARBA" id="ARBA00022737"/>
    </source>
</evidence>
<feature type="domain" description="EF-hand" evidence="5">
    <location>
        <begin position="12"/>
        <end position="47"/>
    </location>
</feature>
<sequence>MCPTGTSLPPSRKPADLRSAFDVLDVDRDGKISHDDLKRFYADAGDEIIGTMMKVADLNKDGYVEYEEFENVLRTNKNGISSCVMEDVFNDMDRDGDGKVGHGDLRSYLRSAGIEVNDDDIKAMVSLGSGDDDNDGVTFEGFLKILAI</sequence>
<evidence type="ECO:0000256" key="1">
    <source>
        <dbReference type="ARBA" id="ARBA00009763"/>
    </source>
</evidence>
<dbReference type="InterPro" id="IPR050230">
    <property type="entry name" value="CALM/Myosin/TropC-like"/>
</dbReference>
<dbReference type="EMBL" id="OX465077">
    <property type="protein sequence ID" value="CAI9267707.1"/>
    <property type="molecule type" value="Genomic_DNA"/>
</dbReference>
<evidence type="ECO:0000313" key="6">
    <source>
        <dbReference type="EMBL" id="CAI9267707.1"/>
    </source>
</evidence>
<dbReference type="Proteomes" id="UP001177003">
    <property type="component" value="Chromosome 1"/>
</dbReference>
<keyword evidence="7" id="KW-1185">Reference proteome</keyword>
<dbReference type="Pfam" id="PF13202">
    <property type="entry name" value="EF-hand_5"/>
    <property type="match status" value="1"/>
</dbReference>
<protein>
    <recommendedName>
        <fullName evidence="5">EF-hand domain-containing protein</fullName>
    </recommendedName>
</protein>
<dbReference type="PROSITE" id="PS50222">
    <property type="entry name" value="EF_HAND_2"/>
    <property type="match status" value="3"/>
</dbReference>
<keyword evidence="4" id="KW-0106">Calcium</keyword>
<dbReference type="AlphaFoldDB" id="A0AA35YB32"/>
<dbReference type="SUPFAM" id="SSF47473">
    <property type="entry name" value="EF-hand"/>
    <property type="match status" value="1"/>
</dbReference>
<proteinExistence type="inferred from homology"/>
<gene>
    <name evidence="6" type="ORF">LSALG_LOCUS8172</name>
</gene>
<evidence type="ECO:0000256" key="4">
    <source>
        <dbReference type="ARBA" id="ARBA00022837"/>
    </source>
</evidence>
<dbReference type="GO" id="GO:0005509">
    <property type="term" value="F:calcium ion binding"/>
    <property type="evidence" value="ECO:0007669"/>
    <property type="project" value="InterPro"/>
</dbReference>
<feature type="domain" description="EF-hand" evidence="5">
    <location>
        <begin position="85"/>
        <end position="115"/>
    </location>
</feature>
<dbReference type="CDD" id="cd00051">
    <property type="entry name" value="EFh"/>
    <property type="match status" value="1"/>
</dbReference>
<feature type="domain" description="EF-hand" evidence="5">
    <location>
        <begin position="52"/>
        <end position="79"/>
    </location>
</feature>
<dbReference type="PANTHER" id="PTHR23048">
    <property type="entry name" value="MYOSIN LIGHT CHAIN 1, 3"/>
    <property type="match status" value="1"/>
</dbReference>
<dbReference type="PANTHER" id="PTHR23048:SF0">
    <property type="entry name" value="CALMODULIN LIKE 3"/>
    <property type="match status" value="1"/>
</dbReference>
<dbReference type="Pfam" id="PF13499">
    <property type="entry name" value="EF-hand_7"/>
    <property type="match status" value="1"/>
</dbReference>
<dbReference type="GO" id="GO:0016460">
    <property type="term" value="C:myosin II complex"/>
    <property type="evidence" value="ECO:0007669"/>
    <property type="project" value="TreeGrafter"/>
</dbReference>
<keyword evidence="3" id="KW-0677">Repeat</keyword>
<organism evidence="6 7">
    <name type="scientific">Lactuca saligna</name>
    <name type="common">Willowleaf lettuce</name>
    <dbReference type="NCBI Taxonomy" id="75948"/>
    <lineage>
        <taxon>Eukaryota</taxon>
        <taxon>Viridiplantae</taxon>
        <taxon>Streptophyta</taxon>
        <taxon>Embryophyta</taxon>
        <taxon>Tracheophyta</taxon>
        <taxon>Spermatophyta</taxon>
        <taxon>Magnoliopsida</taxon>
        <taxon>eudicotyledons</taxon>
        <taxon>Gunneridae</taxon>
        <taxon>Pentapetalae</taxon>
        <taxon>asterids</taxon>
        <taxon>campanulids</taxon>
        <taxon>Asterales</taxon>
        <taxon>Asteraceae</taxon>
        <taxon>Cichorioideae</taxon>
        <taxon>Cichorieae</taxon>
        <taxon>Lactucinae</taxon>
        <taxon>Lactuca</taxon>
    </lineage>
</organism>
<dbReference type="InterPro" id="IPR011992">
    <property type="entry name" value="EF-hand-dom_pair"/>
</dbReference>
<dbReference type="SMART" id="SM00054">
    <property type="entry name" value="EFh"/>
    <property type="match status" value="3"/>
</dbReference>
<evidence type="ECO:0000313" key="7">
    <source>
        <dbReference type="Proteomes" id="UP001177003"/>
    </source>
</evidence>
<accession>A0AA35YB32</accession>
<comment type="similarity">
    <text evidence="1">Belongs to the calmodulin family.</text>
</comment>
<reference evidence="6" key="1">
    <citation type="submission" date="2023-04" db="EMBL/GenBank/DDBJ databases">
        <authorList>
            <person name="Vijverberg K."/>
            <person name="Xiong W."/>
            <person name="Schranz E."/>
        </authorList>
    </citation>
    <scope>NUCLEOTIDE SEQUENCE</scope>
</reference>
<evidence type="ECO:0000256" key="2">
    <source>
        <dbReference type="ARBA" id="ARBA00022481"/>
    </source>
</evidence>
<evidence type="ECO:0000259" key="5">
    <source>
        <dbReference type="PROSITE" id="PS50222"/>
    </source>
</evidence>
<dbReference type="InterPro" id="IPR018247">
    <property type="entry name" value="EF_Hand_1_Ca_BS"/>
</dbReference>
<dbReference type="Gene3D" id="1.10.238.10">
    <property type="entry name" value="EF-hand"/>
    <property type="match status" value="2"/>
</dbReference>
<keyword evidence="2" id="KW-0488">Methylation</keyword>
<dbReference type="InterPro" id="IPR002048">
    <property type="entry name" value="EF_hand_dom"/>
</dbReference>
<dbReference type="PROSITE" id="PS00018">
    <property type="entry name" value="EF_HAND_1"/>
    <property type="match status" value="3"/>
</dbReference>